<sequence>MHHLQSNQRVDSLKYFFIADALIACEANWHLYDPPACSIAFSDEFMPTGQFLDHALDLCETAGLAGCSIAKCSCSSKHKNRDRVIYYKIPPEVSRPDIEDILIGEEGGDIFKSNPLLTLYLIDIIMHDIFRLAVQDAQKDLNSSDLGSREFPDFTDRPYLLKNTINYRALHFLLRYSIGEIYGIFYDWIVFGHVSFTTLCEGLRTDMTDILCNLRAPHPSCSEFSIHRLSIFVKVFMSRWLYVVNGRELSCFRLSSIMK</sequence>
<reference evidence="1" key="1">
    <citation type="submission" date="2021-04" db="EMBL/GenBank/DDBJ databases">
        <title>Oceanospirillales bacteria with DddD are important DMSP degraders in coastal seawater.</title>
        <authorList>
            <person name="Liu J."/>
        </authorList>
    </citation>
    <scope>NUCLEOTIDE SEQUENCE</scope>
    <source>
        <strain evidence="1">D13-1</strain>
    </source>
</reference>
<gene>
    <name evidence="1" type="ORF">KDW95_19540</name>
</gene>
<evidence type="ECO:0000313" key="1">
    <source>
        <dbReference type="EMBL" id="UTW11426.1"/>
    </source>
</evidence>
<keyword evidence="2" id="KW-1185">Reference proteome</keyword>
<dbReference type="EMBL" id="CP073347">
    <property type="protein sequence ID" value="UTW11426.1"/>
    <property type="molecule type" value="Genomic_DNA"/>
</dbReference>
<name>A0ABY5HHV3_9GAMM</name>
<dbReference type="RefSeq" id="WP_255853465.1">
    <property type="nucleotide sequence ID" value="NZ_CP073347.1"/>
</dbReference>
<organism evidence="1 2">
    <name type="scientific">Marinobacterium rhizophilum</name>
    <dbReference type="NCBI Taxonomy" id="420402"/>
    <lineage>
        <taxon>Bacteria</taxon>
        <taxon>Pseudomonadati</taxon>
        <taxon>Pseudomonadota</taxon>
        <taxon>Gammaproteobacteria</taxon>
        <taxon>Oceanospirillales</taxon>
        <taxon>Oceanospirillaceae</taxon>
        <taxon>Marinobacterium</taxon>
    </lineage>
</organism>
<accession>A0ABY5HHV3</accession>
<evidence type="ECO:0000313" key="2">
    <source>
        <dbReference type="Proteomes" id="UP001058461"/>
    </source>
</evidence>
<protein>
    <submittedName>
        <fullName evidence="1">Uncharacterized protein</fullName>
    </submittedName>
</protein>
<dbReference type="Proteomes" id="UP001058461">
    <property type="component" value="Chromosome"/>
</dbReference>
<proteinExistence type="predicted"/>